<proteinExistence type="predicted"/>
<feature type="region of interest" description="Disordered" evidence="1">
    <location>
        <begin position="1101"/>
        <end position="1154"/>
    </location>
</feature>
<dbReference type="InterPro" id="IPR025452">
    <property type="entry name" value="DUF4218"/>
</dbReference>
<dbReference type="OrthoDB" id="1101896at2759"/>
<reference evidence="5" key="1">
    <citation type="journal article" date="2019" name="Database">
        <title>The radish genome database (RadishGD): an integrated information resource for radish genomics.</title>
        <authorList>
            <person name="Yu H.J."/>
            <person name="Baek S."/>
            <person name="Lee Y.J."/>
            <person name="Cho A."/>
            <person name="Mun J.H."/>
        </authorList>
    </citation>
    <scope>NUCLEOTIDE SEQUENCE [LARGE SCALE GENOMIC DNA]</scope>
    <source>
        <strain evidence="5">cv. WK10039</strain>
    </source>
</reference>
<organism evidence="5 6">
    <name type="scientific">Raphanus sativus</name>
    <name type="common">Radish</name>
    <name type="synonym">Raphanus raphanistrum var. sativus</name>
    <dbReference type="NCBI Taxonomy" id="3726"/>
    <lineage>
        <taxon>Eukaryota</taxon>
        <taxon>Viridiplantae</taxon>
        <taxon>Streptophyta</taxon>
        <taxon>Embryophyta</taxon>
        <taxon>Tracheophyta</taxon>
        <taxon>Spermatophyta</taxon>
        <taxon>Magnoliopsida</taxon>
        <taxon>eudicotyledons</taxon>
        <taxon>Gunneridae</taxon>
        <taxon>Pentapetalae</taxon>
        <taxon>rosids</taxon>
        <taxon>malvids</taxon>
        <taxon>Brassicales</taxon>
        <taxon>Brassicaceae</taxon>
        <taxon>Brassiceae</taxon>
        <taxon>Raphanus</taxon>
    </lineage>
</organism>
<protein>
    <submittedName>
        <fullName evidence="6">Uncharacterized protein LOC130496336</fullName>
    </submittedName>
</protein>
<feature type="compositionally biased region" description="Acidic residues" evidence="1">
    <location>
        <begin position="1123"/>
        <end position="1154"/>
    </location>
</feature>
<feature type="domain" description="DUF4218" evidence="3">
    <location>
        <begin position="725"/>
        <end position="837"/>
    </location>
</feature>
<dbReference type="RefSeq" id="XP_056844312.1">
    <property type="nucleotide sequence ID" value="XM_056988332.1"/>
</dbReference>
<dbReference type="InterPro" id="IPR025312">
    <property type="entry name" value="DUF4216"/>
</dbReference>
<evidence type="ECO:0000259" key="4">
    <source>
        <dbReference type="Pfam" id="PF13963"/>
    </source>
</evidence>
<dbReference type="Pfam" id="PF13963">
    <property type="entry name" value="Transpos_assoc"/>
    <property type="match status" value="1"/>
</dbReference>
<evidence type="ECO:0000313" key="6">
    <source>
        <dbReference type="RefSeq" id="XP_056844312.1"/>
    </source>
</evidence>
<dbReference type="Pfam" id="PF13960">
    <property type="entry name" value="DUF4218"/>
    <property type="match status" value="1"/>
</dbReference>
<evidence type="ECO:0000256" key="1">
    <source>
        <dbReference type="SAM" id="MobiDB-lite"/>
    </source>
</evidence>
<accession>A0A9W3BYH3</accession>
<dbReference type="KEGG" id="rsz:130496336"/>
<gene>
    <name evidence="6" type="primary">LOC130496336</name>
</gene>
<evidence type="ECO:0000313" key="5">
    <source>
        <dbReference type="Proteomes" id="UP000504610"/>
    </source>
</evidence>
<dbReference type="Pfam" id="PF02992">
    <property type="entry name" value="Transposase_21"/>
    <property type="match status" value="1"/>
</dbReference>
<reference evidence="6" key="2">
    <citation type="submission" date="2025-08" db="UniProtKB">
        <authorList>
            <consortium name="RefSeq"/>
        </authorList>
    </citation>
    <scope>IDENTIFICATION</scope>
    <source>
        <tissue evidence="6">Leaf</tissue>
    </source>
</reference>
<feature type="domain" description="DUF4216" evidence="2">
    <location>
        <begin position="1009"/>
        <end position="1067"/>
    </location>
</feature>
<dbReference type="GeneID" id="130496336"/>
<feature type="domain" description="Transposase-associated" evidence="4">
    <location>
        <begin position="24"/>
        <end position="103"/>
    </location>
</feature>
<dbReference type="Proteomes" id="UP000504610">
    <property type="component" value="Chromosome 6"/>
</dbReference>
<dbReference type="InterPro" id="IPR004242">
    <property type="entry name" value="Transposase_21"/>
</dbReference>
<name>A0A9W3BYH3_RAPSA</name>
<dbReference type="Pfam" id="PF13952">
    <property type="entry name" value="DUF4216"/>
    <property type="match status" value="1"/>
</dbReference>
<dbReference type="InterPro" id="IPR029480">
    <property type="entry name" value="Transpos_assoc"/>
</dbReference>
<dbReference type="PANTHER" id="PTHR10775">
    <property type="entry name" value="OS08G0208400 PROTEIN"/>
    <property type="match status" value="1"/>
</dbReference>
<keyword evidence="5" id="KW-1185">Reference proteome</keyword>
<dbReference type="AlphaFoldDB" id="A0A9W3BYH3"/>
<sequence length="1154" mass="134346">MQKKKKSKNVKKKMSGDGNYLELRRWMYTHRDANGRVTKEYLEGLETFMHQADSTPLAQESGKMFCPCRKCNNSKLATRENVWKHLINRGFMPNYYIWFQHGEGYNYENEASSSNSNFQNEPVDHLHNQHRYHQEEQMVDNYDRVHDMVADAFVAHDDDEVEEPNIDAKKFYEMLDAANQPLYSGCREGLSKLSLAARMMSIKTDHNLPESCMNAWTDLFKEYLPEDNVSADSYYEIQKLVYSLGLPSEMIDVCIDNCMLYWGDDEKLEECRFCKKPRFKPQGRGRNRVPYQRMWYLPITDRLKRLYQSEETAGKMRWHAEHTQTDGEMTHPSDARAWKHFNKIYPQFASNSRNVYMGLCTDGFSPFGMSGRQYSLWPVFMTPYNLPPDMCMQREFLFLTILIPGPNHPKRSLDVFLQPLIKELKDLWATGVRTYDCSTKTNFTMRAMLLWTISDFPAYGMLSGWTTHGRLSCPYCNGTTDAFQLKNGRKTSWFDCHRRFLPINHPYRRNRKLFRQKRVVRDTPPPYLTGEQIEQKIDYYGAQETVRCGGNWHVPGNMPDYYGVQHNWHKKSIFWELPYWKDLLLRHNLDVMHIEKNFFENIMNTILNVPGKTKDNQKSRLDLPDICSRPELHIKSNGQVPVPVFRLSSEQKSVLFNWVASAVKFPDGYVSNLSRCVEKGQKFSGMKSHDCHVFMQRLLPFAFAELLPTKVHEALAAIGAFFRDLSTRTLKEDVVEQLHENIPILLCNLEMIFPPSLFDVMEHLAVHLPYEALLRGPVHYGWMYQYERAMKYLKGKAKNLAKVEGSIIAGSLTEETSHFTSYYFAPNVRTRQRAPRRYDDGGVAPTYAVAGVPDIFSQIGRMGGKTKEVWWSSDEDAHSAHTYILLNCEDPFMRYFESLFVSQVQEAIPGISTSEVDKRKDRHFIKWLKSQVEYEDPDYPIWFHELVQGPLAKVTTSPMYFSRGFTFHTYEYGKHRATSNYGICVKGETDFYGILQEIIEVEFPGLLKLKCVIFKCDWFDPVVNRGVRFNKFGVVAVNGGRRYNKFEPFILASQADQVSFLPYPRLRESGISWLAVIKVTPRGRIIGGEEPPLQEEHINEVEEPEQQMEDILLIDPHNHEYEDLPDDTTDDAVEDEFNESDDVSSVEENDDVSE</sequence>
<dbReference type="PANTHER" id="PTHR10775:SF183">
    <property type="entry name" value="TRANSPOSON, EN_SPM-LIKE, TRANSPOSASE-ASSOCIATED DOMAIN PROTEIN-RELATED"/>
    <property type="match status" value="1"/>
</dbReference>
<evidence type="ECO:0000259" key="2">
    <source>
        <dbReference type="Pfam" id="PF13952"/>
    </source>
</evidence>
<evidence type="ECO:0000259" key="3">
    <source>
        <dbReference type="Pfam" id="PF13960"/>
    </source>
</evidence>